<organism evidence="1 2">
    <name type="scientific">Rhodanobacter lycopersici</name>
    <dbReference type="NCBI Taxonomy" id="3162487"/>
    <lineage>
        <taxon>Bacteria</taxon>
        <taxon>Pseudomonadati</taxon>
        <taxon>Pseudomonadota</taxon>
        <taxon>Gammaproteobacteria</taxon>
        <taxon>Lysobacterales</taxon>
        <taxon>Rhodanobacteraceae</taxon>
        <taxon>Rhodanobacter</taxon>
    </lineage>
</organism>
<comment type="caution">
    <text evidence="1">The sequence shown here is derived from an EMBL/GenBank/DDBJ whole genome shotgun (WGS) entry which is preliminary data.</text>
</comment>
<gene>
    <name evidence="1" type="ORF">ABQJ54_03805</name>
</gene>
<sequence>MTESRKMWWRLSLLPALAGFALLLAVGGWSAGATAQDAARPTGDYVLAQLDAARQALAQRAKAYPDPALAEAGRRLGQIGDALRQQLGGATAQPVEILGDKPKAAAMRANAAAQRTQAYLKASAACRGGDAKALAAALALAIEQLAAAPAADKSPPVIDAVETSDQQPLFVVHPADQPLAFAVLGANLLDTQCANPQVSLTDAQGKPADAQPVITGVTPQRIALRLASTASLKPGGYVLHVVPQRKAFLVGCTKQPEAVAALQVVLPLHVTVEYTLTAMCGGRGQVTLGHGSLPIVEREGGTASQPIDVSACANPSSYTVSAVAHFGGDDQAAVGPITQPADAGITAGLPGGLSLSWNPAIHTLFARTGANMCQGSD</sequence>
<reference evidence="1 2" key="1">
    <citation type="submission" date="2024-06" db="EMBL/GenBank/DDBJ databases">
        <authorList>
            <person name="Woo H."/>
        </authorList>
    </citation>
    <scope>NUCLEOTIDE SEQUENCE [LARGE SCALE GENOMIC DNA]</scope>
    <source>
        <strain evidence="1 2">Si-c</strain>
    </source>
</reference>
<dbReference type="EMBL" id="JBFOHK010000001">
    <property type="protein sequence ID" value="MEW9570862.1"/>
    <property type="molecule type" value="Genomic_DNA"/>
</dbReference>
<keyword evidence="2" id="KW-1185">Reference proteome</keyword>
<dbReference type="RefSeq" id="WP_367852933.1">
    <property type="nucleotide sequence ID" value="NZ_JBFOHK010000001.1"/>
</dbReference>
<accession>A0ABV3QAY6</accession>
<dbReference type="Proteomes" id="UP001556220">
    <property type="component" value="Unassembled WGS sequence"/>
</dbReference>
<name>A0ABV3QAY6_9GAMM</name>
<proteinExistence type="predicted"/>
<evidence type="ECO:0000313" key="2">
    <source>
        <dbReference type="Proteomes" id="UP001556220"/>
    </source>
</evidence>
<protein>
    <submittedName>
        <fullName evidence="1">Uncharacterized protein</fullName>
    </submittedName>
</protein>
<evidence type="ECO:0000313" key="1">
    <source>
        <dbReference type="EMBL" id="MEW9570862.1"/>
    </source>
</evidence>